<keyword evidence="3" id="KW-1185">Reference proteome</keyword>
<evidence type="ECO:0000256" key="1">
    <source>
        <dbReference type="SAM" id="Phobius"/>
    </source>
</evidence>
<keyword evidence="1" id="KW-0472">Membrane</keyword>
<keyword evidence="1" id="KW-1133">Transmembrane helix</keyword>
<feature type="transmembrane region" description="Helical" evidence="1">
    <location>
        <begin position="33"/>
        <end position="53"/>
    </location>
</feature>
<comment type="caution">
    <text evidence="2">The sequence shown here is derived from an EMBL/GenBank/DDBJ whole genome shotgun (WGS) entry which is preliminary data.</text>
</comment>
<dbReference type="EMBL" id="JAIQUM010000040">
    <property type="protein sequence ID" value="MBZ5751852.1"/>
    <property type="molecule type" value="Genomic_DNA"/>
</dbReference>
<gene>
    <name evidence="2" type="ORF">K9V48_16765</name>
</gene>
<protein>
    <submittedName>
        <fullName evidence="2">YndM family protein</fullName>
    </submittedName>
</protein>
<organism evidence="2 3">
    <name type="scientific">Metabacillus rhizolycopersici</name>
    <dbReference type="NCBI Taxonomy" id="2875709"/>
    <lineage>
        <taxon>Bacteria</taxon>
        <taxon>Bacillati</taxon>
        <taxon>Bacillota</taxon>
        <taxon>Bacilli</taxon>
        <taxon>Bacillales</taxon>
        <taxon>Bacillaceae</taxon>
        <taxon>Metabacillus</taxon>
    </lineage>
</organism>
<keyword evidence="1" id="KW-0812">Transmembrane</keyword>
<proteinExistence type="predicted"/>
<dbReference type="Proteomes" id="UP001165287">
    <property type="component" value="Unassembled WGS sequence"/>
</dbReference>
<reference evidence="2" key="1">
    <citation type="submission" date="2024-05" db="EMBL/GenBank/DDBJ databases">
        <title>Metabacillus sp. nov., isolated from the rhizosphere soil of tomato plants.</title>
        <authorList>
            <person name="Ma R."/>
        </authorList>
    </citation>
    <scope>NUCLEOTIDE SEQUENCE</scope>
    <source>
        <strain evidence="2">DBTR6</strain>
    </source>
</reference>
<feature type="transmembrane region" description="Helical" evidence="1">
    <location>
        <begin position="87"/>
        <end position="109"/>
    </location>
</feature>
<accession>A0ABS7UU61</accession>
<dbReference type="Pfam" id="PF10710">
    <property type="entry name" value="DUF2512"/>
    <property type="match status" value="1"/>
</dbReference>
<dbReference type="InterPro" id="IPR019649">
    <property type="entry name" value="DUF2512"/>
</dbReference>
<evidence type="ECO:0000313" key="2">
    <source>
        <dbReference type="EMBL" id="MBZ5751852.1"/>
    </source>
</evidence>
<dbReference type="RefSeq" id="WP_224140174.1">
    <property type="nucleotide sequence ID" value="NZ_JAIQUM010000040.1"/>
</dbReference>
<feature type="transmembrane region" description="Helical" evidence="1">
    <location>
        <begin position="60"/>
        <end position="81"/>
    </location>
</feature>
<sequence>MKQITVLLIKFVTCVIAFTVGLDLFFDATIVDILSFSLFITIVSYVIGDVIVLRQLGKRAATAIDFLLTYLSVWVFGSILLDNYIQIGWGSIISAIIITTVEVFVHSFLNEPVTAKQKTKRERNSGLNPTLAYGTEFAEEESIQDLSRSKK</sequence>
<evidence type="ECO:0000313" key="3">
    <source>
        <dbReference type="Proteomes" id="UP001165287"/>
    </source>
</evidence>
<name>A0ABS7UU61_9BACI</name>